<keyword evidence="3" id="KW-1185">Reference proteome</keyword>
<dbReference type="RefSeq" id="WP_123656793.1">
    <property type="nucleotide sequence ID" value="NZ_AYKG01000001.1"/>
</dbReference>
<dbReference type="PANTHER" id="PTHR33747">
    <property type="entry name" value="UPF0225 PROTEIN SCO1677"/>
    <property type="match status" value="1"/>
</dbReference>
<dbReference type="SUPFAM" id="SSF103642">
    <property type="entry name" value="Sec-C motif"/>
    <property type="match status" value="1"/>
</dbReference>
<reference evidence="2 3" key="1">
    <citation type="submission" date="2013-10" db="EMBL/GenBank/DDBJ databases">
        <title>Salinisphaera japonica YTM-1 Genome Sequencing.</title>
        <authorList>
            <person name="Lai Q."/>
            <person name="Li C."/>
            <person name="Shao Z."/>
        </authorList>
    </citation>
    <scope>NUCLEOTIDE SEQUENCE [LARGE SCALE GENOMIC DNA]</scope>
    <source>
        <strain evidence="2 3">YTM-1</strain>
    </source>
</reference>
<dbReference type="InterPro" id="IPR032710">
    <property type="entry name" value="NTF2-like_dom_sf"/>
</dbReference>
<accession>A0A423Q2N2</accession>
<dbReference type="SUPFAM" id="SSF54427">
    <property type="entry name" value="NTF2-like"/>
    <property type="match status" value="1"/>
</dbReference>
<sequence length="148" mass="16376">MTRPCPCQSGLAYTTCCGLYHRGASAPSPEALMRARYSAYVLNETAFLKASWHADTCPTEVTPNGDLRWCGLIITAHEHASERGRVHFQATYQDAGGFALLDEDARFVFEAGHWLYLDGTPSVSRLRPGRNDACPCGSKRKFKKCCAR</sequence>
<protein>
    <submittedName>
        <fullName evidence="2">Zinc chelation protein SecC</fullName>
    </submittedName>
</protein>
<dbReference type="Pfam" id="PF02810">
    <property type="entry name" value="SEC-C"/>
    <property type="match status" value="2"/>
</dbReference>
<dbReference type="InParanoid" id="A0A423Q2N2"/>
<dbReference type="InterPro" id="IPR004027">
    <property type="entry name" value="SEC_C_motif"/>
</dbReference>
<dbReference type="OrthoDB" id="21421at2"/>
<dbReference type="InterPro" id="IPR048469">
    <property type="entry name" value="YchJ-like_M"/>
</dbReference>
<dbReference type="Gene3D" id="3.10.450.50">
    <property type="match status" value="1"/>
</dbReference>
<feature type="domain" description="YchJ-like middle NTF2-like" evidence="1">
    <location>
        <begin position="28"/>
        <end position="119"/>
    </location>
</feature>
<dbReference type="PANTHER" id="PTHR33747:SF1">
    <property type="entry name" value="ADENYLATE CYCLASE-ASSOCIATED CAP C-TERMINAL DOMAIN-CONTAINING PROTEIN"/>
    <property type="match status" value="1"/>
</dbReference>
<dbReference type="Pfam" id="PF17775">
    <property type="entry name" value="YchJ_M-like"/>
    <property type="match status" value="1"/>
</dbReference>
<name>A0A423Q2N2_9GAMM</name>
<dbReference type="Proteomes" id="UP000285310">
    <property type="component" value="Unassembled WGS sequence"/>
</dbReference>
<evidence type="ECO:0000313" key="2">
    <source>
        <dbReference type="EMBL" id="ROO32855.1"/>
    </source>
</evidence>
<dbReference type="EMBL" id="AYKG01000001">
    <property type="protein sequence ID" value="ROO32855.1"/>
    <property type="molecule type" value="Genomic_DNA"/>
</dbReference>
<evidence type="ECO:0000259" key="1">
    <source>
        <dbReference type="Pfam" id="PF17775"/>
    </source>
</evidence>
<organism evidence="2 3">
    <name type="scientific">Salinisphaera japonica YTM-1</name>
    <dbReference type="NCBI Taxonomy" id="1209778"/>
    <lineage>
        <taxon>Bacteria</taxon>
        <taxon>Pseudomonadati</taxon>
        <taxon>Pseudomonadota</taxon>
        <taxon>Gammaproteobacteria</taxon>
        <taxon>Salinisphaerales</taxon>
        <taxon>Salinisphaeraceae</taxon>
        <taxon>Salinisphaera</taxon>
    </lineage>
</organism>
<gene>
    <name evidence="2" type="ORF">SAJA_01100</name>
</gene>
<comment type="caution">
    <text evidence="2">The sequence shown here is derived from an EMBL/GenBank/DDBJ whole genome shotgun (WGS) entry which is preliminary data.</text>
</comment>
<proteinExistence type="predicted"/>
<evidence type="ECO:0000313" key="3">
    <source>
        <dbReference type="Proteomes" id="UP000285310"/>
    </source>
</evidence>
<dbReference type="AlphaFoldDB" id="A0A423Q2N2"/>
<dbReference type="FunCoup" id="A0A423Q2N2">
    <property type="interactions" value="26"/>
</dbReference>